<dbReference type="InterPro" id="IPR002033">
    <property type="entry name" value="TatC"/>
</dbReference>
<evidence type="ECO:0000256" key="5">
    <source>
        <dbReference type="HAMAP-Rule" id="MF_00902"/>
    </source>
</evidence>
<dbReference type="Proteomes" id="UP000711391">
    <property type="component" value="Unassembled WGS sequence"/>
</dbReference>
<dbReference type="AlphaFoldDB" id="A0A937LIS0"/>
<keyword evidence="2 5" id="KW-0812">Transmembrane</keyword>
<evidence type="ECO:0000256" key="2">
    <source>
        <dbReference type="ARBA" id="ARBA00022692"/>
    </source>
</evidence>
<comment type="caution">
    <text evidence="6">The sequence shown here is derived from an EMBL/GenBank/DDBJ whole genome shotgun (WGS) entry which is preliminary data.</text>
</comment>
<proteinExistence type="inferred from homology"/>
<gene>
    <name evidence="5 6" type="primary">tatC</name>
    <name evidence="6" type="ORF">ISQ64_02730</name>
</gene>
<feature type="transmembrane region" description="Helical" evidence="5">
    <location>
        <begin position="218"/>
        <end position="237"/>
    </location>
</feature>
<comment type="subunit">
    <text evidence="5">The Tat system comprises two distinct complexes: a TatABC complex, containing multiple copies of TatA, TatB and TatC subunits, and a separate TatA complex, containing only TatA subunits. Substrates initially bind to the TatABC complex, which probably triggers association of the separate TatA complex to form the active translocon.</text>
</comment>
<dbReference type="GO" id="GO:0033281">
    <property type="term" value="C:TAT protein transport complex"/>
    <property type="evidence" value="ECO:0007669"/>
    <property type="project" value="UniProtKB-UniRule"/>
</dbReference>
<keyword evidence="4 5" id="KW-0472">Membrane</keyword>
<evidence type="ECO:0000256" key="4">
    <source>
        <dbReference type="ARBA" id="ARBA00023136"/>
    </source>
</evidence>
<keyword evidence="5" id="KW-0653">Protein transport</keyword>
<dbReference type="NCBIfam" id="TIGR00945">
    <property type="entry name" value="tatC"/>
    <property type="match status" value="1"/>
</dbReference>
<feature type="transmembrane region" description="Helical" evidence="5">
    <location>
        <begin position="112"/>
        <end position="139"/>
    </location>
</feature>
<feature type="transmembrane region" description="Helical" evidence="5">
    <location>
        <begin position="25"/>
        <end position="44"/>
    </location>
</feature>
<comment type="subcellular location">
    <subcellularLocation>
        <location evidence="5">Cell membrane</location>
        <topology evidence="5">Multi-pass membrane protein</topology>
    </subcellularLocation>
    <subcellularLocation>
        <location evidence="1">Membrane</location>
        <topology evidence="1">Multi-pass membrane protein</topology>
    </subcellularLocation>
</comment>
<dbReference type="GO" id="GO:0065002">
    <property type="term" value="P:intracellular protein transmembrane transport"/>
    <property type="evidence" value="ECO:0007669"/>
    <property type="project" value="TreeGrafter"/>
</dbReference>
<dbReference type="GO" id="GO:0043953">
    <property type="term" value="P:protein transport by the Tat complex"/>
    <property type="evidence" value="ECO:0007669"/>
    <property type="project" value="UniProtKB-UniRule"/>
</dbReference>
<evidence type="ECO:0000313" key="6">
    <source>
        <dbReference type="EMBL" id="MBL6818303.1"/>
    </source>
</evidence>
<comment type="similarity">
    <text evidence="5">Belongs to the TatC family.</text>
</comment>
<dbReference type="InterPro" id="IPR019820">
    <property type="entry name" value="Sec-indep_translocase_CS"/>
</dbReference>
<reference evidence="6" key="1">
    <citation type="submission" date="2020-10" db="EMBL/GenBank/DDBJ databases">
        <title>Microbiome of the Black Sea water column analyzed by genome centric metagenomics.</title>
        <authorList>
            <person name="Cabello-Yeves P.J."/>
            <person name="Callieri C."/>
            <person name="Picazo A."/>
            <person name="Mehrshad M."/>
            <person name="Haro-Moreno J.M."/>
            <person name="Roda-Garcia J."/>
            <person name="Dzembekova N."/>
            <person name="Slabakova V."/>
            <person name="Slabakova N."/>
            <person name="Moncheva S."/>
            <person name="Rodriguez-Valera F."/>
        </authorList>
    </citation>
    <scope>NUCLEOTIDE SEQUENCE</scope>
    <source>
        <strain evidence="6">BS307-5m-G50</strain>
    </source>
</reference>
<keyword evidence="5" id="KW-0811">Translocation</keyword>
<evidence type="ECO:0000313" key="7">
    <source>
        <dbReference type="Proteomes" id="UP000711391"/>
    </source>
</evidence>
<protein>
    <recommendedName>
        <fullName evidence="5">Sec-independent protein translocase protein TatC</fullName>
    </recommendedName>
</protein>
<organism evidence="6 7">
    <name type="scientific">SAR86 cluster bacterium</name>
    <dbReference type="NCBI Taxonomy" id="2030880"/>
    <lineage>
        <taxon>Bacteria</taxon>
        <taxon>Pseudomonadati</taxon>
        <taxon>Pseudomonadota</taxon>
        <taxon>Gammaproteobacteria</taxon>
        <taxon>SAR86 cluster</taxon>
    </lineage>
</organism>
<name>A0A937LIS0_9GAMM</name>
<dbReference type="Pfam" id="PF00902">
    <property type="entry name" value="TatC"/>
    <property type="match status" value="1"/>
</dbReference>
<feature type="transmembrane region" description="Helical" evidence="5">
    <location>
        <begin position="195"/>
        <end position="212"/>
    </location>
</feature>
<dbReference type="PANTHER" id="PTHR30371">
    <property type="entry name" value="SEC-INDEPENDENT PROTEIN TRANSLOCASE PROTEIN TATC"/>
    <property type="match status" value="1"/>
</dbReference>
<dbReference type="EMBL" id="JADHQD010000011">
    <property type="protein sequence ID" value="MBL6818303.1"/>
    <property type="molecule type" value="Genomic_DNA"/>
</dbReference>
<evidence type="ECO:0000256" key="1">
    <source>
        <dbReference type="ARBA" id="ARBA00004141"/>
    </source>
</evidence>
<dbReference type="HAMAP" id="MF_00902">
    <property type="entry name" value="TatC"/>
    <property type="match status" value="1"/>
</dbReference>
<dbReference type="GO" id="GO:0009977">
    <property type="term" value="F:proton motive force dependent protein transmembrane transporter activity"/>
    <property type="evidence" value="ECO:0007669"/>
    <property type="project" value="TreeGrafter"/>
</dbReference>
<feature type="transmembrane region" description="Helical" evidence="5">
    <location>
        <begin position="79"/>
        <end position="100"/>
    </location>
</feature>
<evidence type="ECO:0000256" key="3">
    <source>
        <dbReference type="ARBA" id="ARBA00022989"/>
    </source>
</evidence>
<dbReference type="PRINTS" id="PR01840">
    <property type="entry name" value="TATCFAMILY"/>
</dbReference>
<feature type="transmembrane region" description="Helical" evidence="5">
    <location>
        <begin position="159"/>
        <end position="183"/>
    </location>
</feature>
<dbReference type="PROSITE" id="PS01218">
    <property type="entry name" value="TATC"/>
    <property type="match status" value="1"/>
</dbReference>
<accession>A0A937LIS0</accession>
<keyword evidence="5" id="KW-1003">Cell membrane</keyword>
<keyword evidence="5" id="KW-0813">Transport</keyword>
<dbReference type="PANTHER" id="PTHR30371:SF0">
    <property type="entry name" value="SEC-INDEPENDENT PROTEIN TRANSLOCASE PROTEIN TATC, CHLOROPLASTIC-RELATED"/>
    <property type="match status" value="1"/>
</dbReference>
<keyword evidence="3 5" id="KW-1133">Transmembrane helix</keyword>
<sequence length="242" mass="27201">MALRSKIKTAKDSISSHLLELRSRLIRVLICLGVFTIIVLPFASEIYTFVATPLISILPEGSSMIATGVSTPFMTPIKLTLFVALLITMPYFFYQIWMFAAPGLYLKEKSFLLPLMITSICLFIAGIAFAYYIVCPIIFSFFIKAAPESILVMTDISQYLNFMLSLILAFGIVFEMPVATYLLIKSGVVKKDSLIKARPYLVVMFFIIGMLLTPPDVFSQLFLAIPMWLLFELGLLISRDKT</sequence>
<comment type="function">
    <text evidence="5">Part of the twin-arginine translocation (Tat) system that transports large folded proteins containing a characteristic twin-arginine motif in their signal peptide across membranes. Together with TatB, TatC is part of a receptor directly interacting with Tat signal peptides.</text>
</comment>